<dbReference type="PANTHER" id="PTHR42865:SF8">
    <property type="entry name" value="SERINE_THREONINE TRANSPORTER SSTT"/>
    <property type="match status" value="1"/>
</dbReference>
<dbReference type="GO" id="GO:0005295">
    <property type="term" value="F:neutral L-amino acid:sodium symporter activity"/>
    <property type="evidence" value="ECO:0007669"/>
    <property type="project" value="TreeGrafter"/>
</dbReference>
<evidence type="ECO:0000313" key="3">
    <source>
        <dbReference type="EMBL" id="UTO56230.1"/>
    </source>
</evidence>
<feature type="transmembrane region" description="Helical" evidence="1">
    <location>
        <begin position="71"/>
        <end position="94"/>
    </location>
</feature>
<dbReference type="Pfam" id="PF00375">
    <property type="entry name" value="SDF"/>
    <property type="match status" value="1"/>
</dbReference>
<evidence type="ECO:0000256" key="1">
    <source>
        <dbReference type="SAM" id="Phobius"/>
    </source>
</evidence>
<dbReference type="GO" id="GO:0032329">
    <property type="term" value="P:serine transport"/>
    <property type="evidence" value="ECO:0007669"/>
    <property type="project" value="TreeGrafter"/>
</dbReference>
<feature type="transmembrane region" description="Helical" evidence="1">
    <location>
        <begin position="164"/>
        <end position="183"/>
    </location>
</feature>
<accession>A0A9Q9F3C2</accession>
<name>A0A9Q9F3C2_9RICK</name>
<dbReference type="EMBL" id="CP089285">
    <property type="protein sequence ID" value="UTO56230.1"/>
    <property type="molecule type" value="Genomic_DNA"/>
</dbReference>
<feature type="transmembrane region" description="Helical" evidence="1">
    <location>
        <begin position="37"/>
        <end position="59"/>
    </location>
</feature>
<protein>
    <submittedName>
        <fullName evidence="2">Dicarboxylate/amino acid:cation symporter</fullName>
    </submittedName>
</protein>
<keyword evidence="1" id="KW-1133">Transmembrane helix</keyword>
<organism evidence="2 4">
    <name type="scientific">Neoehrlichia mikurensis</name>
    <dbReference type="NCBI Taxonomy" id="89586"/>
    <lineage>
        <taxon>Bacteria</taxon>
        <taxon>Pseudomonadati</taxon>
        <taxon>Pseudomonadota</taxon>
        <taxon>Alphaproteobacteria</taxon>
        <taxon>Rickettsiales</taxon>
        <taxon>Anaplasmataceae</taxon>
        <taxon>Candidatus Neoehrlichia</taxon>
    </lineage>
</organism>
<dbReference type="RefSeq" id="WP_218194135.1">
    <property type="nucleotide sequence ID" value="NZ_CP054597.1"/>
</dbReference>
<feature type="transmembrane region" description="Helical" evidence="1">
    <location>
        <begin position="277"/>
        <end position="300"/>
    </location>
</feature>
<feature type="transmembrane region" description="Helical" evidence="1">
    <location>
        <begin position="307"/>
        <end position="333"/>
    </location>
</feature>
<keyword evidence="5" id="KW-1185">Reference proteome</keyword>
<dbReference type="Proteomes" id="UP001059822">
    <property type="component" value="Chromosome"/>
</dbReference>
<evidence type="ECO:0000313" key="4">
    <source>
        <dbReference type="Proteomes" id="UP001059822"/>
    </source>
</evidence>
<feature type="transmembrane region" description="Helical" evidence="1">
    <location>
        <begin position="339"/>
        <end position="357"/>
    </location>
</feature>
<proteinExistence type="predicted"/>
<dbReference type="InterPro" id="IPR001991">
    <property type="entry name" value="Na-dicarboxylate_symporter"/>
</dbReference>
<evidence type="ECO:0000313" key="2">
    <source>
        <dbReference type="EMBL" id="UTO55310.1"/>
    </source>
</evidence>
<feature type="transmembrane region" description="Helical" evidence="1">
    <location>
        <begin position="235"/>
        <end position="257"/>
    </location>
</feature>
<gene>
    <name evidence="3" type="ORF">LUA81_03915</name>
    <name evidence="2" type="ORF">LUA82_03950</name>
</gene>
<feature type="transmembrane region" description="Helical" evidence="1">
    <location>
        <begin position="121"/>
        <end position="143"/>
    </location>
</feature>
<dbReference type="EMBL" id="CP089286">
    <property type="protein sequence ID" value="UTO55310.1"/>
    <property type="molecule type" value="Genomic_DNA"/>
</dbReference>
<feature type="transmembrane region" description="Helical" evidence="1">
    <location>
        <begin position="198"/>
        <end position="223"/>
    </location>
</feature>
<reference evidence="2" key="1">
    <citation type="journal article" date="2022" name="Microorganisms">
        <title>Assembly and Comparison of Ca. Neoehrlichia mikurensis Genomes.</title>
        <authorList>
            <person name="Azagi T."/>
            <person name="Dirks R.P."/>
            <person name="Yebra-Pimentel E.S."/>
            <person name="Schaap P.J."/>
            <person name="Koehorst J.J."/>
            <person name="Esser H.J."/>
            <person name="Sprong H."/>
        </authorList>
    </citation>
    <scope>NUCLEOTIDE SEQUENCE</scope>
    <source>
        <strain evidence="3">18-2804</strain>
        <strain evidence="2">18-2837</strain>
    </source>
</reference>
<keyword evidence="1" id="KW-0812">Transmembrane</keyword>
<keyword evidence="1" id="KW-0472">Membrane</keyword>
<dbReference type="GO" id="GO:0005886">
    <property type="term" value="C:plasma membrane"/>
    <property type="evidence" value="ECO:0007669"/>
    <property type="project" value="TreeGrafter"/>
</dbReference>
<evidence type="ECO:0000313" key="5">
    <source>
        <dbReference type="Proteomes" id="UP001059985"/>
    </source>
</evidence>
<sequence length="390" mass="43594">MSYISMPLMLIVIITCSFAFADLIPYYIKSMAYSLSLSIKEVLIFTLPFIVFSLIFHAINQLQSSNAFKIMILLVVTITISNTVSVLIALFIGIKATAVFSQNNIIPHTINHGILEPLYKFHLPVIISNSHALILGICSGTILSKIKKDKAAKIAQMLSQISMFILKKIFIPIIPIFIIGFIFKMHDDKVLSYLSEHIIILSIIFACAYVYVIILYIVSNNFILHKAMLSIKNMFPAVILAFSTMSSLITMPITLSASQKNSNNEIANIVIPSATNIHLIGDCFFIVILSLLISSVFKVYPISNTDYLFFIIYFVISKFAVAALPGSGIIIMLPILKQYLHFSPTMISLITILYLIFDPIITSINVFGNGAFAILFFKIYKFLQKKGNLL</sequence>
<dbReference type="AlphaFoldDB" id="A0A9Q9F3C2"/>
<dbReference type="Proteomes" id="UP001059985">
    <property type="component" value="Chromosome"/>
</dbReference>
<dbReference type="PANTHER" id="PTHR42865">
    <property type="entry name" value="PROTON/GLUTAMATE-ASPARTATE SYMPORTER"/>
    <property type="match status" value="1"/>
</dbReference>